<keyword evidence="1" id="KW-1133">Transmembrane helix</keyword>
<dbReference type="EMBL" id="JAVRBK010000004">
    <property type="protein sequence ID" value="KAK5644778.1"/>
    <property type="molecule type" value="Genomic_DNA"/>
</dbReference>
<gene>
    <name evidence="2" type="ORF">RI129_006078</name>
</gene>
<organism evidence="2 3">
    <name type="scientific">Pyrocoelia pectoralis</name>
    <dbReference type="NCBI Taxonomy" id="417401"/>
    <lineage>
        <taxon>Eukaryota</taxon>
        <taxon>Metazoa</taxon>
        <taxon>Ecdysozoa</taxon>
        <taxon>Arthropoda</taxon>
        <taxon>Hexapoda</taxon>
        <taxon>Insecta</taxon>
        <taxon>Pterygota</taxon>
        <taxon>Neoptera</taxon>
        <taxon>Endopterygota</taxon>
        <taxon>Coleoptera</taxon>
        <taxon>Polyphaga</taxon>
        <taxon>Elateriformia</taxon>
        <taxon>Elateroidea</taxon>
        <taxon>Lampyridae</taxon>
        <taxon>Lampyrinae</taxon>
        <taxon>Pyrocoelia</taxon>
    </lineage>
</organism>
<evidence type="ECO:0000313" key="3">
    <source>
        <dbReference type="Proteomes" id="UP001329430"/>
    </source>
</evidence>
<keyword evidence="1" id="KW-0812">Transmembrane</keyword>
<comment type="caution">
    <text evidence="2">The sequence shown here is derived from an EMBL/GenBank/DDBJ whole genome shotgun (WGS) entry which is preliminary data.</text>
</comment>
<dbReference type="AlphaFoldDB" id="A0AAN7VGE3"/>
<evidence type="ECO:0008006" key="4">
    <source>
        <dbReference type="Google" id="ProtNLM"/>
    </source>
</evidence>
<proteinExistence type="predicted"/>
<protein>
    <recommendedName>
        <fullName evidence="4">Transmembrane protein 59</fullName>
    </recommendedName>
</protein>
<reference evidence="2 3" key="1">
    <citation type="journal article" date="2024" name="Insects">
        <title>An Improved Chromosome-Level Genome Assembly of the Firefly Pyrocoelia pectoralis.</title>
        <authorList>
            <person name="Fu X."/>
            <person name="Meyer-Rochow V.B."/>
            <person name="Ballantyne L."/>
            <person name="Zhu X."/>
        </authorList>
    </citation>
    <scope>NUCLEOTIDE SEQUENCE [LARGE SCALE GENOMIC DNA]</scope>
    <source>
        <strain evidence="2">XCY_ONT2</strain>
    </source>
</reference>
<feature type="transmembrane region" description="Helical" evidence="1">
    <location>
        <begin position="187"/>
        <end position="208"/>
    </location>
</feature>
<keyword evidence="3" id="KW-1185">Reference proteome</keyword>
<name>A0AAN7VGE3_9COLE</name>
<sequence>MNRYITFYYFSCLTGSIAFIKAAHLFSADVDQCVDVCSDSFFLLPLEEGSQNNCQRGCRFLNLINLTAKRNITDIVNECHDTCHQSYVALTSKKSCIIGCDATKIKKQSNHDEFPFLQRYNLNEQDFDSLENDFFLDPLIRQQVENGFDMKYKIPEAYIKTLPVNDEFDLVIGTSLNPHDNFFCSTFVPFLIFTAVLIIFLLGIFKIVQSIQVIETQVQLVTYPDLEAKENEVTTADTIVKKI</sequence>
<accession>A0AAN7VGE3</accession>
<keyword evidence="1" id="KW-0472">Membrane</keyword>
<evidence type="ECO:0000313" key="2">
    <source>
        <dbReference type="EMBL" id="KAK5644778.1"/>
    </source>
</evidence>
<dbReference type="Proteomes" id="UP001329430">
    <property type="component" value="Chromosome 4"/>
</dbReference>
<evidence type="ECO:0000256" key="1">
    <source>
        <dbReference type="SAM" id="Phobius"/>
    </source>
</evidence>